<accession>A0A317XMT3</accession>
<dbReference type="AlphaFoldDB" id="A0A317XMT3"/>
<protein>
    <submittedName>
        <fullName evidence="2">Uncharacterized protein</fullName>
    </submittedName>
</protein>
<dbReference type="EMBL" id="KZ819194">
    <property type="protein sequence ID" value="PWY99635.1"/>
    <property type="molecule type" value="Genomic_DNA"/>
</dbReference>
<keyword evidence="3" id="KW-1185">Reference proteome</keyword>
<dbReference type="InParanoid" id="A0A317XMT3"/>
<feature type="compositionally biased region" description="Acidic residues" evidence="1">
    <location>
        <begin position="26"/>
        <end position="36"/>
    </location>
</feature>
<name>A0A317XMT3_9BASI</name>
<organism evidence="2 3">
    <name type="scientific">Testicularia cyperi</name>
    <dbReference type="NCBI Taxonomy" id="1882483"/>
    <lineage>
        <taxon>Eukaryota</taxon>
        <taxon>Fungi</taxon>
        <taxon>Dikarya</taxon>
        <taxon>Basidiomycota</taxon>
        <taxon>Ustilaginomycotina</taxon>
        <taxon>Ustilaginomycetes</taxon>
        <taxon>Ustilaginales</taxon>
        <taxon>Anthracoideaceae</taxon>
        <taxon>Testicularia</taxon>
    </lineage>
</organism>
<dbReference type="Proteomes" id="UP000246740">
    <property type="component" value="Unassembled WGS sequence"/>
</dbReference>
<proteinExistence type="predicted"/>
<sequence>MPLLPELQQLLLGLLSVQQQQKAEQEQEVEEEEEEVTATWHPLSQLHSPRERRIWASLMTNSVTTIGNPPFLPFFPSFLFPFFLVLSFEHSNTPTLVRKSILRPPSPPNGS</sequence>
<reference evidence="2 3" key="1">
    <citation type="journal article" date="2018" name="Mol. Biol. Evol.">
        <title>Broad Genomic Sampling Reveals a Smut Pathogenic Ancestry of the Fungal Clade Ustilaginomycotina.</title>
        <authorList>
            <person name="Kijpornyongpan T."/>
            <person name="Mondo S.J."/>
            <person name="Barry K."/>
            <person name="Sandor L."/>
            <person name="Lee J."/>
            <person name="Lipzen A."/>
            <person name="Pangilinan J."/>
            <person name="LaButti K."/>
            <person name="Hainaut M."/>
            <person name="Henrissat B."/>
            <person name="Grigoriev I.V."/>
            <person name="Spatafora J.W."/>
            <person name="Aime M.C."/>
        </authorList>
    </citation>
    <scope>NUCLEOTIDE SEQUENCE [LARGE SCALE GENOMIC DNA]</scope>
    <source>
        <strain evidence="2 3">MCA 3645</strain>
    </source>
</reference>
<gene>
    <name evidence="2" type="ORF">BCV70DRAFT_200560</name>
</gene>
<evidence type="ECO:0000313" key="2">
    <source>
        <dbReference type="EMBL" id="PWY99635.1"/>
    </source>
</evidence>
<evidence type="ECO:0000256" key="1">
    <source>
        <dbReference type="SAM" id="MobiDB-lite"/>
    </source>
</evidence>
<feature type="region of interest" description="Disordered" evidence="1">
    <location>
        <begin position="21"/>
        <end position="44"/>
    </location>
</feature>
<evidence type="ECO:0000313" key="3">
    <source>
        <dbReference type="Proteomes" id="UP000246740"/>
    </source>
</evidence>